<name>A0A0S2K048_9GAMM</name>
<accession>A0A0S2K048</accession>
<proteinExistence type="predicted"/>
<organism evidence="3 4">
    <name type="scientific">Pseudoalteromonas phenolica</name>
    <dbReference type="NCBI Taxonomy" id="161398"/>
    <lineage>
        <taxon>Bacteria</taxon>
        <taxon>Pseudomonadati</taxon>
        <taxon>Pseudomonadota</taxon>
        <taxon>Gammaproteobacteria</taxon>
        <taxon>Alteromonadales</taxon>
        <taxon>Pseudoalteromonadaceae</taxon>
        <taxon>Pseudoalteromonas</taxon>
    </lineage>
</organism>
<dbReference type="InterPro" id="IPR045376">
    <property type="entry name" value="Maf_N"/>
</dbReference>
<dbReference type="STRING" id="161398.PP2015_911"/>
<evidence type="ECO:0000313" key="3">
    <source>
        <dbReference type="EMBL" id="ALO41429.1"/>
    </source>
</evidence>
<dbReference type="RefSeq" id="WP_058029169.1">
    <property type="nucleotide sequence ID" value="NZ_CP013187.1"/>
</dbReference>
<dbReference type="Pfam" id="PF01973">
    <property type="entry name" value="MptE-like"/>
    <property type="match status" value="1"/>
</dbReference>
<dbReference type="InterPro" id="IPR002826">
    <property type="entry name" value="MptE-like"/>
</dbReference>
<feature type="domain" description="Glycosyltransferase Maf N-terminal" evidence="2">
    <location>
        <begin position="37"/>
        <end position="269"/>
    </location>
</feature>
<evidence type="ECO:0000259" key="1">
    <source>
        <dbReference type="Pfam" id="PF01973"/>
    </source>
</evidence>
<dbReference type="PATRIC" id="fig|161398.10.peg.927"/>
<dbReference type="EMBL" id="CP013187">
    <property type="protein sequence ID" value="ALO41429.1"/>
    <property type="molecule type" value="Genomic_DNA"/>
</dbReference>
<protein>
    <submittedName>
        <fullName evidence="3">Maf protein</fullName>
    </submittedName>
</protein>
<reference evidence="3 4" key="1">
    <citation type="submission" date="2015-11" db="EMBL/GenBank/DDBJ databases">
        <authorList>
            <person name="Zhang Y."/>
            <person name="Guo Z."/>
        </authorList>
    </citation>
    <scope>NUCLEOTIDE SEQUENCE [LARGE SCALE GENOMIC DNA]</scope>
    <source>
        <strain evidence="3 4">KCTC 12086</strain>
    </source>
</reference>
<dbReference type="AlphaFoldDB" id="A0A0S2K048"/>
<dbReference type="PANTHER" id="PTHR41786">
    <property type="entry name" value="MOTILITY ACCESSORY FACTOR MAF"/>
    <property type="match status" value="1"/>
</dbReference>
<dbReference type="Gene3D" id="3.90.1480.10">
    <property type="entry name" value="Alpha-2,3-sialyltransferase"/>
    <property type="match status" value="1"/>
</dbReference>
<evidence type="ECO:0000259" key="2">
    <source>
        <dbReference type="Pfam" id="PF20157"/>
    </source>
</evidence>
<dbReference type="Proteomes" id="UP000061457">
    <property type="component" value="Chromosome I"/>
</dbReference>
<keyword evidence="4" id="KW-1185">Reference proteome</keyword>
<dbReference type="Pfam" id="PF20157">
    <property type="entry name" value="Maf_flag10_N"/>
    <property type="match status" value="1"/>
</dbReference>
<feature type="domain" description="6-hydroxymethylpterin diphosphokinase MptE-like" evidence="1">
    <location>
        <begin position="301"/>
        <end position="465"/>
    </location>
</feature>
<dbReference type="OrthoDB" id="561214at2"/>
<sequence length="690" mass="78862">MADGLFKEQLDSLDKKLSETVKLKELENLFAQDANIRFEKNLQSFEKYYPDIAEAIKNFKTDSLALHVCEDGDANIIEKSTGVALYSDHPRKQSHEQVEKNYSSPTFCTVKYGQLFTPDEGDERIHSRYMSLLNKKISDTRESDSEGSFELNFLPNTFPASMIFGIGLGYHLEKLFDEVTFNYSFIVEPNFELFFASLFCIEWDKIIAKVDESNGCLFLYLGTTYSEFFDDLNKTIEDIGAYSIAKTFCYQHYPDININKTIDDFFKNYFRLLNGFGFYDDAVVSLGHTLSHISKKSNFWTGAEAFVEKTDSCPAFVVGNGPSLDASIEFLKSNQDKGIIIAAGTALNSLLKVGIKPDFHVQIERPRRNYDILLDTTDKNILNEINLLTTNVLYPETTSLYGWSGLALKGNEAGTDYYVLSRLFYGMQFQNIIPFSNPLVANTAASFAASLGFDEVYLFGVDNGVPDSGEHHSKHSIYESGKYKLIEGYRHRVKGNLGGELNSNDLYLVSKYQLESLARVSPEVNFYNVGEGAELKGFYPLEEDKVLISQTPLNKEKVINRVKQCFSDEIPDDKGQVVLDMPRFDVISEHILSISEEPFSTREECLDLLNRQARYVYSLKKTRFSHFYFIFKGSLLYYHCPLITSLYYYQDSSKSLELTNQLISLWNSYLKEIIADFKKNYDSNCDWKFV</sequence>
<evidence type="ECO:0000313" key="4">
    <source>
        <dbReference type="Proteomes" id="UP000061457"/>
    </source>
</evidence>
<dbReference type="PANTHER" id="PTHR41786:SF1">
    <property type="entry name" value="6-HYDROXYMETHYLPTERIN DIPHOSPHOKINASE MPTE-LIKE DOMAIN-CONTAINING PROTEIN"/>
    <property type="match status" value="1"/>
</dbReference>
<dbReference type="KEGG" id="pphe:PP2015_911"/>
<gene>
    <name evidence="3" type="ORF">PP2015_911</name>
</gene>